<gene>
    <name evidence="4" type="ORF">HA338_18280</name>
</gene>
<dbReference type="InterPro" id="IPR032877">
    <property type="entry name" value="Transposase_HTH"/>
</dbReference>
<evidence type="ECO:0000259" key="1">
    <source>
        <dbReference type="Pfam" id="PF01610"/>
    </source>
</evidence>
<proteinExistence type="predicted"/>
<accession>A0A832SMB2</accession>
<dbReference type="GeneID" id="1475881"/>
<dbReference type="Pfam" id="PF14690">
    <property type="entry name" value="Zn_ribbon_ISL3"/>
    <property type="match status" value="1"/>
</dbReference>
<dbReference type="OMA" id="ALTQHEC"/>
<dbReference type="Pfam" id="PF01610">
    <property type="entry name" value="DDE_Tnp_ISL3"/>
    <property type="match status" value="1"/>
</dbReference>
<evidence type="ECO:0000259" key="2">
    <source>
        <dbReference type="Pfam" id="PF13542"/>
    </source>
</evidence>
<dbReference type="RefSeq" id="WP_011022377.1">
    <property type="nucleotide sequence ID" value="NZ_DUJU01000200.1"/>
</dbReference>
<sequence length="403" mass="47178">MYNELFQKALNIEDPWYIKDIDFNPELKQLDIWIDFKKGSKFPCPKCSGANCSIHDTIDKVWRHLNFFEYKTYLHCRVPRVKCDDCGVHQIEVPWARKQSGFTLLMDAIIITLAQSMPILKVAIMLDEHDTRIWRVIIYYVKKSRAKENFSKVSKIGIDETSFKKGHKYVTIVADIEKSKVMYVCEGKDSSTLTRFNKDLINHGGKPTMIRSISCDMSPAFINGISSEFPDAKITFDKFHVMKMMNEAVDEVRKQEQSTIKELKNSKYLWLKNEGNLSEKQKERFLALKNQKLKTVRAYNVKLSLQEFWDSKNRKEATQYLKKWYFWATHSRITPITEAANTVKKHWDGILNYFDSKITNGILEGINSIVQLQKRNARGFKNIQYFINMIYLKLGKLKFGLPT</sequence>
<dbReference type="Proteomes" id="UP000600774">
    <property type="component" value="Unassembled WGS sequence"/>
</dbReference>
<dbReference type="Pfam" id="PF13542">
    <property type="entry name" value="HTH_Tnp_ISL3"/>
    <property type="match status" value="1"/>
</dbReference>
<dbReference type="InterPro" id="IPR047951">
    <property type="entry name" value="Transpos_ISL3"/>
</dbReference>
<protein>
    <submittedName>
        <fullName evidence="4">ISL3-like element ISMac21 family transposase</fullName>
    </submittedName>
</protein>
<organism evidence="4 5">
    <name type="scientific">Methanosarcina acetivorans</name>
    <dbReference type="NCBI Taxonomy" id="2214"/>
    <lineage>
        <taxon>Archaea</taxon>
        <taxon>Methanobacteriati</taxon>
        <taxon>Methanobacteriota</taxon>
        <taxon>Stenosarchaea group</taxon>
        <taxon>Methanomicrobia</taxon>
        <taxon>Methanosarcinales</taxon>
        <taxon>Methanosarcinaceae</taxon>
        <taxon>Methanosarcina</taxon>
    </lineage>
</organism>
<name>A0A832SMB2_9EURY</name>
<feature type="domain" description="Transposase IS204/IS1001/IS1096/IS1165 DDE" evidence="1">
    <location>
        <begin position="156"/>
        <end position="390"/>
    </location>
</feature>
<dbReference type="InterPro" id="IPR002560">
    <property type="entry name" value="Transposase_DDE"/>
</dbReference>
<dbReference type="EMBL" id="DUJU01000200">
    <property type="protein sequence ID" value="HIH95862.1"/>
    <property type="molecule type" value="Genomic_DNA"/>
</dbReference>
<feature type="domain" description="Transposase IS204/IS1001/IS1096/IS1165 zinc-finger" evidence="3">
    <location>
        <begin position="42"/>
        <end position="86"/>
    </location>
</feature>
<reference evidence="4" key="1">
    <citation type="journal article" date="2020" name="bioRxiv">
        <title>A rank-normalized archaeal taxonomy based on genome phylogeny resolves widespread incomplete and uneven classifications.</title>
        <authorList>
            <person name="Rinke C."/>
            <person name="Chuvochina M."/>
            <person name="Mussig A.J."/>
            <person name="Chaumeil P.-A."/>
            <person name="Waite D.W."/>
            <person name="Whitman W.B."/>
            <person name="Parks D.H."/>
            <person name="Hugenholtz P."/>
        </authorList>
    </citation>
    <scope>NUCLEOTIDE SEQUENCE</scope>
    <source>
        <strain evidence="4">UBA8876</strain>
    </source>
</reference>
<evidence type="ECO:0000313" key="4">
    <source>
        <dbReference type="EMBL" id="HIH95862.1"/>
    </source>
</evidence>
<dbReference type="PANTHER" id="PTHR33498">
    <property type="entry name" value="TRANSPOSASE FOR INSERTION SEQUENCE ELEMENT IS1557"/>
    <property type="match status" value="1"/>
</dbReference>
<dbReference type="InterPro" id="IPR029261">
    <property type="entry name" value="Transposase_Znf"/>
</dbReference>
<feature type="domain" description="Transposase IS204/IS1001/IS1096/IS1165 helix-turn-helix" evidence="2">
    <location>
        <begin position="92"/>
        <end position="141"/>
    </location>
</feature>
<dbReference type="PANTHER" id="PTHR33498:SF1">
    <property type="entry name" value="TRANSPOSASE FOR INSERTION SEQUENCE ELEMENT IS1557"/>
    <property type="match status" value="1"/>
</dbReference>
<comment type="caution">
    <text evidence="4">The sequence shown here is derived from an EMBL/GenBank/DDBJ whole genome shotgun (WGS) entry which is preliminary data.</text>
</comment>
<evidence type="ECO:0000313" key="5">
    <source>
        <dbReference type="Proteomes" id="UP000600774"/>
    </source>
</evidence>
<dbReference type="AlphaFoldDB" id="A0A832SMB2"/>
<dbReference type="NCBIfam" id="NF033550">
    <property type="entry name" value="transpos_ISL3"/>
    <property type="match status" value="1"/>
</dbReference>
<evidence type="ECO:0000259" key="3">
    <source>
        <dbReference type="Pfam" id="PF14690"/>
    </source>
</evidence>